<proteinExistence type="predicted"/>
<dbReference type="GO" id="GO:0016798">
    <property type="term" value="F:hydrolase activity, acting on glycosyl bonds"/>
    <property type="evidence" value="ECO:0007669"/>
    <property type="project" value="UniProtKB-KW"/>
</dbReference>
<keyword evidence="2" id="KW-0378">Hydrolase</keyword>
<dbReference type="Pfam" id="PF09992">
    <property type="entry name" value="NAGPA"/>
    <property type="match status" value="1"/>
</dbReference>
<evidence type="ECO:0000313" key="2">
    <source>
        <dbReference type="EMBL" id="MFC7336679.1"/>
    </source>
</evidence>
<name>A0ABW2L5W4_9BACT</name>
<reference evidence="3" key="1">
    <citation type="journal article" date="2019" name="Int. J. Syst. Evol. Microbiol.">
        <title>The Global Catalogue of Microorganisms (GCM) 10K type strain sequencing project: providing services to taxonomists for standard genome sequencing and annotation.</title>
        <authorList>
            <consortium name="The Broad Institute Genomics Platform"/>
            <consortium name="The Broad Institute Genome Sequencing Center for Infectious Disease"/>
            <person name="Wu L."/>
            <person name="Ma J."/>
        </authorList>
    </citation>
    <scope>NUCLEOTIDE SEQUENCE [LARGE SCALE GENOMIC DNA]</scope>
    <source>
        <strain evidence="3">CGMCC 4.1467</strain>
    </source>
</reference>
<evidence type="ECO:0000313" key="3">
    <source>
        <dbReference type="Proteomes" id="UP001596472"/>
    </source>
</evidence>
<feature type="domain" description="Phosphodiester glycosidase" evidence="1">
    <location>
        <begin position="73"/>
        <end position="221"/>
    </location>
</feature>
<gene>
    <name evidence="2" type="ORF">ACFQY0_05790</name>
</gene>
<dbReference type="Proteomes" id="UP001596472">
    <property type="component" value="Unassembled WGS sequence"/>
</dbReference>
<comment type="caution">
    <text evidence="2">The sequence shown here is derived from an EMBL/GenBank/DDBJ whole genome shotgun (WGS) entry which is preliminary data.</text>
</comment>
<sequence>MMMKGLGVLILSVGSLAAEVKEERVEHAGAVFRVVRLEPARVAVVWRGDDGKPYETFDRVQSALADQGKTLSFLMNAGIFEPGLVPSGLHVEETKELRPLNLREGKGNFFLKPNGVFAVTVDGEARVWSAVEHQTRSVALRVAVQSGPILLRKGQRHRAFRDGSRSVKHRNGVGVDGKGRVVFAMTDKRQEVNFWDFAGLFLSLGCKDALFLDGDISQMAVNPQQAVKSNRFAAMFVVVE</sequence>
<organism evidence="2 3">
    <name type="scientific">Haloferula chungangensis</name>
    <dbReference type="NCBI Taxonomy" id="1048331"/>
    <lineage>
        <taxon>Bacteria</taxon>
        <taxon>Pseudomonadati</taxon>
        <taxon>Verrucomicrobiota</taxon>
        <taxon>Verrucomicrobiia</taxon>
        <taxon>Verrucomicrobiales</taxon>
        <taxon>Verrucomicrobiaceae</taxon>
        <taxon>Haloferula</taxon>
    </lineage>
</organism>
<keyword evidence="2" id="KW-0326">Glycosidase</keyword>
<accession>A0ABW2L5W4</accession>
<dbReference type="EMBL" id="JBHTBS010000002">
    <property type="protein sequence ID" value="MFC7336679.1"/>
    <property type="molecule type" value="Genomic_DNA"/>
</dbReference>
<dbReference type="RefSeq" id="WP_379710203.1">
    <property type="nucleotide sequence ID" value="NZ_JBHTBS010000002.1"/>
</dbReference>
<protein>
    <submittedName>
        <fullName evidence="2">Phosphodiester glycosidase family protein</fullName>
    </submittedName>
</protein>
<keyword evidence="3" id="KW-1185">Reference proteome</keyword>
<dbReference type="InterPro" id="IPR018711">
    <property type="entry name" value="NAGPA"/>
</dbReference>
<evidence type="ECO:0000259" key="1">
    <source>
        <dbReference type="Pfam" id="PF09992"/>
    </source>
</evidence>